<dbReference type="AlphaFoldDB" id="A0A495J4R4"/>
<feature type="chain" id="PRO_5019721823" description="DUF4397 domain-containing protein" evidence="1">
    <location>
        <begin position="21"/>
        <end position="247"/>
    </location>
</feature>
<evidence type="ECO:0008006" key="4">
    <source>
        <dbReference type="Google" id="ProtNLM"/>
    </source>
</evidence>
<evidence type="ECO:0000313" key="2">
    <source>
        <dbReference type="EMBL" id="RKR83378.1"/>
    </source>
</evidence>
<reference evidence="2 3" key="1">
    <citation type="submission" date="2018-10" db="EMBL/GenBank/DDBJ databases">
        <title>Genomic Encyclopedia of Archaeal and Bacterial Type Strains, Phase II (KMG-II): from individual species to whole genera.</title>
        <authorList>
            <person name="Goeker M."/>
        </authorList>
    </citation>
    <scope>NUCLEOTIDE SEQUENCE [LARGE SCALE GENOMIC DNA]</scope>
    <source>
        <strain evidence="2 3">DSM 18602</strain>
    </source>
</reference>
<name>A0A495J4R4_9SPHI</name>
<proteinExistence type="predicted"/>
<keyword evidence="1" id="KW-0732">Signal</keyword>
<dbReference type="PROSITE" id="PS51257">
    <property type="entry name" value="PROKAR_LIPOPROTEIN"/>
    <property type="match status" value="1"/>
</dbReference>
<evidence type="ECO:0000313" key="3">
    <source>
        <dbReference type="Proteomes" id="UP000268007"/>
    </source>
</evidence>
<gene>
    <name evidence="2" type="ORF">BDD43_3585</name>
</gene>
<dbReference type="Proteomes" id="UP000268007">
    <property type="component" value="Unassembled WGS sequence"/>
</dbReference>
<protein>
    <recommendedName>
        <fullName evidence="4">DUF4397 domain-containing protein</fullName>
    </recommendedName>
</protein>
<dbReference type="RefSeq" id="WP_121198886.1">
    <property type="nucleotide sequence ID" value="NZ_RBKU01000001.1"/>
</dbReference>
<sequence length="247" mass="27177">MKNIKILTALLTVFSVLFSACTKKEEITGKTQYAKVVVDVANLPGTPKLEVRYQGQLIGEAPLRIPGTLVEAAATTKLSVYVKGTDELVADTTLHLKGGELTSYRVAYNKELGIAGWLNSKPVAADSISFQFLNNLSDFNKTHPVYDFYLFYFDFNIGDAVPQGFVIPDFQKVKLYPTAITLPWAFPTDLSTPIYYLGKLKDRATGQFVTFGSGNDFFIFEQDLGGSSLIYSINDANIDTSVPGIKL</sequence>
<dbReference type="OrthoDB" id="666405at2"/>
<evidence type="ECO:0000256" key="1">
    <source>
        <dbReference type="SAM" id="SignalP"/>
    </source>
</evidence>
<keyword evidence="3" id="KW-1185">Reference proteome</keyword>
<dbReference type="EMBL" id="RBKU01000001">
    <property type="protein sequence ID" value="RKR83378.1"/>
    <property type="molecule type" value="Genomic_DNA"/>
</dbReference>
<accession>A0A495J4R4</accession>
<comment type="caution">
    <text evidence="2">The sequence shown here is derived from an EMBL/GenBank/DDBJ whole genome shotgun (WGS) entry which is preliminary data.</text>
</comment>
<feature type="signal peptide" evidence="1">
    <location>
        <begin position="1"/>
        <end position="20"/>
    </location>
</feature>
<organism evidence="2 3">
    <name type="scientific">Mucilaginibacter gracilis</name>
    <dbReference type="NCBI Taxonomy" id="423350"/>
    <lineage>
        <taxon>Bacteria</taxon>
        <taxon>Pseudomonadati</taxon>
        <taxon>Bacteroidota</taxon>
        <taxon>Sphingobacteriia</taxon>
        <taxon>Sphingobacteriales</taxon>
        <taxon>Sphingobacteriaceae</taxon>
        <taxon>Mucilaginibacter</taxon>
    </lineage>
</organism>